<gene>
    <name evidence="2" type="ORF">SAMN02746066_00471</name>
</gene>
<dbReference type="Proteomes" id="UP000184038">
    <property type="component" value="Unassembled WGS sequence"/>
</dbReference>
<keyword evidence="1" id="KW-0812">Transmembrane</keyword>
<feature type="transmembrane region" description="Helical" evidence="1">
    <location>
        <begin position="53"/>
        <end position="70"/>
    </location>
</feature>
<proteinExistence type="predicted"/>
<feature type="transmembrane region" description="Helical" evidence="1">
    <location>
        <begin position="5"/>
        <end position="22"/>
    </location>
</feature>
<reference evidence="2 3" key="1">
    <citation type="submission" date="2016-11" db="EMBL/GenBank/DDBJ databases">
        <authorList>
            <person name="Jaros S."/>
            <person name="Januszkiewicz K."/>
            <person name="Wedrychowicz H."/>
        </authorList>
    </citation>
    <scope>NUCLEOTIDE SEQUENCE [LARGE SCALE GENOMIC DNA]</scope>
    <source>
        <strain evidence="2 3">DSM 15930</strain>
    </source>
</reference>
<name>A0A1M7F846_9FIRM</name>
<dbReference type="AlphaFoldDB" id="A0A1M7F846"/>
<protein>
    <submittedName>
        <fullName evidence="2">Uncharacterized protein</fullName>
    </submittedName>
</protein>
<dbReference type="EMBL" id="FRCP01000005">
    <property type="protein sequence ID" value="SHM00221.1"/>
    <property type="molecule type" value="Genomic_DNA"/>
</dbReference>
<keyword evidence="3" id="KW-1185">Reference proteome</keyword>
<sequence length="96" mass="11207">MMKRYITILIAFSVTFVLFYFVTFTATHEFHDCTGADCTICHELQLMNQIEKLLQGMLTTIVFGIVLLIVKRIHIDDSYGYILKRNPIDDKVRMDD</sequence>
<organism evidence="2 3">
    <name type="scientific">Anaerosporobacter mobilis DSM 15930</name>
    <dbReference type="NCBI Taxonomy" id="1120996"/>
    <lineage>
        <taxon>Bacteria</taxon>
        <taxon>Bacillati</taxon>
        <taxon>Bacillota</taxon>
        <taxon>Clostridia</taxon>
        <taxon>Lachnospirales</taxon>
        <taxon>Lachnospiraceae</taxon>
        <taxon>Anaerosporobacter</taxon>
    </lineage>
</organism>
<keyword evidence="1" id="KW-1133">Transmembrane helix</keyword>
<accession>A0A1M7F846</accession>
<keyword evidence="1" id="KW-0472">Membrane</keyword>
<evidence type="ECO:0000256" key="1">
    <source>
        <dbReference type="SAM" id="Phobius"/>
    </source>
</evidence>
<evidence type="ECO:0000313" key="2">
    <source>
        <dbReference type="EMBL" id="SHM00221.1"/>
    </source>
</evidence>
<dbReference type="STRING" id="1120996.SAMN02746066_00471"/>
<evidence type="ECO:0000313" key="3">
    <source>
        <dbReference type="Proteomes" id="UP000184038"/>
    </source>
</evidence>